<proteinExistence type="predicted"/>
<dbReference type="Proteomes" id="UP001221142">
    <property type="component" value="Unassembled WGS sequence"/>
</dbReference>
<evidence type="ECO:0000313" key="3">
    <source>
        <dbReference type="Proteomes" id="UP001221142"/>
    </source>
</evidence>
<keyword evidence="3" id="KW-1185">Reference proteome</keyword>
<evidence type="ECO:0000256" key="1">
    <source>
        <dbReference type="SAM" id="MobiDB-lite"/>
    </source>
</evidence>
<dbReference type="EMBL" id="JARKIF010000020">
    <property type="protein sequence ID" value="KAJ7617739.1"/>
    <property type="molecule type" value="Genomic_DNA"/>
</dbReference>
<name>A0AAD7BDI9_9AGAR</name>
<evidence type="ECO:0000313" key="2">
    <source>
        <dbReference type="EMBL" id="KAJ7617739.1"/>
    </source>
</evidence>
<gene>
    <name evidence="2" type="ORF">FB45DRAFT_872205</name>
</gene>
<organism evidence="2 3">
    <name type="scientific">Roridomyces roridus</name>
    <dbReference type="NCBI Taxonomy" id="1738132"/>
    <lineage>
        <taxon>Eukaryota</taxon>
        <taxon>Fungi</taxon>
        <taxon>Dikarya</taxon>
        <taxon>Basidiomycota</taxon>
        <taxon>Agaricomycotina</taxon>
        <taxon>Agaricomycetes</taxon>
        <taxon>Agaricomycetidae</taxon>
        <taxon>Agaricales</taxon>
        <taxon>Marasmiineae</taxon>
        <taxon>Mycenaceae</taxon>
        <taxon>Roridomyces</taxon>
    </lineage>
</organism>
<protein>
    <submittedName>
        <fullName evidence="2">Uncharacterized protein</fullName>
    </submittedName>
</protein>
<sequence>MARVPLSRAPTRPLTATAVALTAVMGGRTGPTRPSDHVARPQNGRVVPVRPVTAVMTVKITDWTDWYSGSLQNRSSGPSARLPMTQLAEDPSPPVMARRRPGTGTPSAKEPDPDPAVKILASEGLALKEDIGDTCRYMEPVSGMTNTPVVYRLQCLLEFFFLQLAGAHVLLSWDSLNNGCGLEEESK</sequence>
<feature type="region of interest" description="Disordered" evidence="1">
    <location>
        <begin position="72"/>
        <end position="115"/>
    </location>
</feature>
<dbReference type="AlphaFoldDB" id="A0AAD7BDI9"/>
<accession>A0AAD7BDI9</accession>
<comment type="caution">
    <text evidence="2">The sequence shown here is derived from an EMBL/GenBank/DDBJ whole genome shotgun (WGS) entry which is preliminary data.</text>
</comment>
<reference evidence="2" key="1">
    <citation type="submission" date="2023-03" db="EMBL/GenBank/DDBJ databases">
        <title>Massive genome expansion in bonnet fungi (Mycena s.s.) driven by repeated elements and novel gene families across ecological guilds.</title>
        <authorList>
            <consortium name="Lawrence Berkeley National Laboratory"/>
            <person name="Harder C.B."/>
            <person name="Miyauchi S."/>
            <person name="Viragh M."/>
            <person name="Kuo A."/>
            <person name="Thoen E."/>
            <person name="Andreopoulos B."/>
            <person name="Lu D."/>
            <person name="Skrede I."/>
            <person name="Drula E."/>
            <person name="Henrissat B."/>
            <person name="Morin E."/>
            <person name="Kohler A."/>
            <person name="Barry K."/>
            <person name="LaButti K."/>
            <person name="Morin E."/>
            <person name="Salamov A."/>
            <person name="Lipzen A."/>
            <person name="Mereny Z."/>
            <person name="Hegedus B."/>
            <person name="Baldrian P."/>
            <person name="Stursova M."/>
            <person name="Weitz H."/>
            <person name="Taylor A."/>
            <person name="Grigoriev I.V."/>
            <person name="Nagy L.G."/>
            <person name="Martin F."/>
            <person name="Kauserud H."/>
        </authorList>
    </citation>
    <scope>NUCLEOTIDE SEQUENCE</scope>
    <source>
        <strain evidence="2">9284</strain>
    </source>
</reference>